<dbReference type="PANTHER" id="PTHR34310:SF5">
    <property type="entry name" value="DUF427 DOMAIN PROTEIN (AFU_ORTHOLOGUE AFUA_3G02220)"/>
    <property type="match status" value="1"/>
</dbReference>
<keyword evidence="3" id="KW-1185">Reference proteome</keyword>
<sequence>MKATWNGNVIAESDDTVLVEGNHYFPESAVKREYLVSSNHRTSCPWKGQAHYWSLLVNGDLNPEAAWYYPEPSEAAAEIKGRIAFWKGVKVTE</sequence>
<reference evidence="2 3" key="1">
    <citation type="submission" date="2023-11" db="EMBL/GenBank/DDBJ databases">
        <title>Draft genome of Azohydromonas lata strain H1 (DSM1123), a polyhydroxyalkanoate producer.</title>
        <authorList>
            <person name="Traversa D."/>
            <person name="D'Addabbo P."/>
            <person name="Pazzani C."/>
            <person name="Manzari C."/>
            <person name="Chiara M."/>
            <person name="Scrascia M."/>
        </authorList>
    </citation>
    <scope>NUCLEOTIDE SEQUENCE [LARGE SCALE GENOMIC DNA]</scope>
    <source>
        <strain evidence="2 3">H1</strain>
    </source>
</reference>
<comment type="caution">
    <text evidence="2">The sequence shown here is derived from an EMBL/GenBank/DDBJ whole genome shotgun (WGS) entry which is preliminary data.</text>
</comment>
<dbReference type="InterPro" id="IPR038694">
    <property type="entry name" value="DUF427_sf"/>
</dbReference>
<evidence type="ECO:0000313" key="2">
    <source>
        <dbReference type="EMBL" id="MDZ5458816.1"/>
    </source>
</evidence>
<dbReference type="Gene3D" id="2.170.150.40">
    <property type="entry name" value="Domain of unknown function (DUF427)"/>
    <property type="match status" value="1"/>
</dbReference>
<accession>A0ABU5II52</accession>
<organism evidence="2 3">
    <name type="scientific">Azohydromonas lata</name>
    <dbReference type="NCBI Taxonomy" id="45677"/>
    <lineage>
        <taxon>Bacteria</taxon>
        <taxon>Pseudomonadati</taxon>
        <taxon>Pseudomonadota</taxon>
        <taxon>Betaproteobacteria</taxon>
        <taxon>Burkholderiales</taxon>
        <taxon>Sphaerotilaceae</taxon>
        <taxon>Azohydromonas</taxon>
    </lineage>
</organism>
<dbReference type="EMBL" id="JAXOJX010000035">
    <property type="protein sequence ID" value="MDZ5458816.1"/>
    <property type="molecule type" value="Genomic_DNA"/>
</dbReference>
<gene>
    <name evidence="2" type="ORF">SM757_19730</name>
</gene>
<protein>
    <submittedName>
        <fullName evidence="2">DUF427 domain-containing protein</fullName>
    </submittedName>
</protein>
<dbReference type="PANTHER" id="PTHR34310">
    <property type="entry name" value="DUF427 DOMAIN PROTEIN (AFU_ORTHOLOGUE AFUA_3G02220)"/>
    <property type="match status" value="1"/>
</dbReference>
<dbReference type="InterPro" id="IPR007361">
    <property type="entry name" value="DUF427"/>
</dbReference>
<dbReference type="Pfam" id="PF04248">
    <property type="entry name" value="NTP_transf_9"/>
    <property type="match status" value="1"/>
</dbReference>
<evidence type="ECO:0000313" key="3">
    <source>
        <dbReference type="Proteomes" id="UP001293718"/>
    </source>
</evidence>
<feature type="domain" description="DUF427" evidence="1">
    <location>
        <begin position="1"/>
        <end position="87"/>
    </location>
</feature>
<dbReference type="Proteomes" id="UP001293718">
    <property type="component" value="Unassembled WGS sequence"/>
</dbReference>
<name>A0ABU5II52_9BURK</name>
<evidence type="ECO:0000259" key="1">
    <source>
        <dbReference type="Pfam" id="PF04248"/>
    </source>
</evidence>
<proteinExistence type="predicted"/>
<dbReference type="RefSeq" id="WP_322466798.1">
    <property type="nucleotide sequence ID" value="NZ_JAXOJX010000035.1"/>
</dbReference>